<proteinExistence type="predicted"/>
<dbReference type="RefSeq" id="WP_192144053.1">
    <property type="nucleotide sequence ID" value="NZ_JACYXZ010000004.1"/>
</dbReference>
<protein>
    <submittedName>
        <fullName evidence="3">SpoIIE family protein phosphatase</fullName>
    </submittedName>
</protein>
<evidence type="ECO:0000313" key="4">
    <source>
        <dbReference type="Proteomes" id="UP000616839"/>
    </source>
</evidence>
<reference evidence="3" key="1">
    <citation type="submission" date="2020-09" db="EMBL/GenBank/DDBJ databases">
        <title>Nocardioides sp. strain MJB4 16S ribosomal RNA gene Genome sequencing and assembly.</title>
        <authorList>
            <person name="Kim I."/>
        </authorList>
    </citation>
    <scope>NUCLEOTIDE SEQUENCE</scope>
    <source>
        <strain evidence="3">MJB4</strain>
    </source>
</reference>
<dbReference type="SMART" id="SM00331">
    <property type="entry name" value="PP2C_SIG"/>
    <property type="match status" value="1"/>
</dbReference>
<name>A0A927Q2T9_9ACTN</name>
<dbReference type="Pfam" id="PF07228">
    <property type="entry name" value="SpoIIE"/>
    <property type="match status" value="1"/>
</dbReference>
<feature type="domain" description="PPM-type phosphatase" evidence="2">
    <location>
        <begin position="182"/>
        <end position="396"/>
    </location>
</feature>
<accession>A0A927Q2T9</accession>
<dbReference type="GO" id="GO:0016791">
    <property type="term" value="F:phosphatase activity"/>
    <property type="evidence" value="ECO:0007669"/>
    <property type="project" value="TreeGrafter"/>
</dbReference>
<dbReference type="Gene3D" id="3.60.40.10">
    <property type="entry name" value="PPM-type phosphatase domain"/>
    <property type="match status" value="1"/>
</dbReference>
<dbReference type="SUPFAM" id="SSF81606">
    <property type="entry name" value="PP2C-like"/>
    <property type="match status" value="1"/>
</dbReference>
<dbReference type="AlphaFoldDB" id="A0A927Q2T9"/>
<dbReference type="CDD" id="cd00130">
    <property type="entry name" value="PAS"/>
    <property type="match status" value="1"/>
</dbReference>
<dbReference type="Proteomes" id="UP000616839">
    <property type="component" value="Unassembled WGS sequence"/>
</dbReference>
<sequence length="398" mass="43356">MSERRVAVHPRRPVEEDQAAAAAREASTLFERAPCGFVLTSPDGVIGRVNQTFERWTGHRGSALVGQTRFADLLSVGGRIYYETHLAPLLRMQGSAREIALELVRADGQRLPVLANLELDSGHGRPDTVQIALMDATERRQYERELMLEKTRAEESERRARELARTLQRTLIPPTPAEIPGLDVAAVYRPAGLGDEVGGDFYDVFQVGPGDWIVALGDICGKGVEAAVVSSFVRFTLRASAARLLDPAEILAELNRALLVHESERFATVLVVRLTRSGDAWEVTTGIGGHPLPVLRPAEGPARTFGTPGTLIGAFEGPDLVDSRSRLGPGDSIVLYTDGVTEGRRGRTMYGDERLLRLLDLHRDSAAETAQGLLDDVLDFQDGRPRDDIAVVALRGTS</sequence>
<dbReference type="Pfam" id="PF13426">
    <property type="entry name" value="PAS_9"/>
    <property type="match status" value="1"/>
</dbReference>
<keyword evidence="4" id="KW-1185">Reference proteome</keyword>
<dbReference type="InterPro" id="IPR052016">
    <property type="entry name" value="Bact_Sigma-Reg"/>
</dbReference>
<evidence type="ECO:0000259" key="2">
    <source>
        <dbReference type="SMART" id="SM00331"/>
    </source>
</evidence>
<dbReference type="InterPro" id="IPR000014">
    <property type="entry name" value="PAS"/>
</dbReference>
<gene>
    <name evidence="3" type="ORF">IE331_13810</name>
</gene>
<dbReference type="InterPro" id="IPR036457">
    <property type="entry name" value="PPM-type-like_dom_sf"/>
</dbReference>
<dbReference type="SUPFAM" id="SSF55785">
    <property type="entry name" value="PYP-like sensor domain (PAS domain)"/>
    <property type="match status" value="1"/>
</dbReference>
<keyword evidence="1" id="KW-0378">Hydrolase</keyword>
<dbReference type="PANTHER" id="PTHR43156:SF2">
    <property type="entry name" value="STAGE II SPORULATION PROTEIN E"/>
    <property type="match status" value="1"/>
</dbReference>
<dbReference type="EMBL" id="JACYXZ010000004">
    <property type="protein sequence ID" value="MBD8870704.1"/>
    <property type="molecule type" value="Genomic_DNA"/>
</dbReference>
<organism evidence="3 4">
    <name type="scientific">Nocardioides donggukensis</name>
    <dbReference type="NCBI Taxonomy" id="2774019"/>
    <lineage>
        <taxon>Bacteria</taxon>
        <taxon>Bacillati</taxon>
        <taxon>Actinomycetota</taxon>
        <taxon>Actinomycetes</taxon>
        <taxon>Propionibacteriales</taxon>
        <taxon>Nocardioidaceae</taxon>
        <taxon>Nocardioides</taxon>
    </lineage>
</organism>
<comment type="caution">
    <text evidence="3">The sequence shown here is derived from an EMBL/GenBank/DDBJ whole genome shotgun (WGS) entry which is preliminary data.</text>
</comment>
<evidence type="ECO:0000313" key="3">
    <source>
        <dbReference type="EMBL" id="MBD8870704.1"/>
    </source>
</evidence>
<dbReference type="PANTHER" id="PTHR43156">
    <property type="entry name" value="STAGE II SPORULATION PROTEIN E-RELATED"/>
    <property type="match status" value="1"/>
</dbReference>
<dbReference type="NCBIfam" id="TIGR00229">
    <property type="entry name" value="sensory_box"/>
    <property type="match status" value="1"/>
</dbReference>
<dbReference type="Gene3D" id="3.30.450.20">
    <property type="entry name" value="PAS domain"/>
    <property type="match status" value="1"/>
</dbReference>
<evidence type="ECO:0000256" key="1">
    <source>
        <dbReference type="ARBA" id="ARBA00022801"/>
    </source>
</evidence>
<dbReference type="InterPro" id="IPR035965">
    <property type="entry name" value="PAS-like_dom_sf"/>
</dbReference>
<dbReference type="InterPro" id="IPR001932">
    <property type="entry name" value="PPM-type_phosphatase-like_dom"/>
</dbReference>